<dbReference type="CDD" id="cd15482">
    <property type="entry name" value="Sialidase_non-viral"/>
    <property type="match status" value="1"/>
</dbReference>
<proteinExistence type="predicted"/>
<evidence type="ECO:0000313" key="2">
    <source>
        <dbReference type="EMBL" id="QDT23378.1"/>
    </source>
</evidence>
<dbReference type="OrthoDB" id="263988at2"/>
<reference evidence="2 3" key="1">
    <citation type="submission" date="2019-02" db="EMBL/GenBank/DDBJ databases">
        <title>Deep-cultivation of Planctomycetes and their phenomic and genomic characterization uncovers novel biology.</title>
        <authorList>
            <person name="Wiegand S."/>
            <person name="Jogler M."/>
            <person name="Boedeker C."/>
            <person name="Pinto D."/>
            <person name="Vollmers J."/>
            <person name="Rivas-Marin E."/>
            <person name="Kohn T."/>
            <person name="Peeters S.H."/>
            <person name="Heuer A."/>
            <person name="Rast P."/>
            <person name="Oberbeckmann S."/>
            <person name="Bunk B."/>
            <person name="Jeske O."/>
            <person name="Meyerdierks A."/>
            <person name="Storesund J.E."/>
            <person name="Kallscheuer N."/>
            <person name="Luecker S."/>
            <person name="Lage O.M."/>
            <person name="Pohl T."/>
            <person name="Merkel B.J."/>
            <person name="Hornburger P."/>
            <person name="Mueller R.-W."/>
            <person name="Bruemmer F."/>
            <person name="Labrenz M."/>
            <person name="Spormann A.M."/>
            <person name="Op den Camp H."/>
            <person name="Overmann J."/>
            <person name="Amann R."/>
            <person name="Jetten M.S.M."/>
            <person name="Mascher T."/>
            <person name="Medema M.H."/>
            <person name="Devos D.P."/>
            <person name="Kaster A.-K."/>
            <person name="Ovreas L."/>
            <person name="Rohde M."/>
            <person name="Galperin M.Y."/>
            <person name="Jogler C."/>
        </authorList>
    </citation>
    <scope>NUCLEOTIDE SEQUENCE [LARGE SCALE GENOMIC DNA]</scope>
    <source>
        <strain evidence="2 3">HG66A1</strain>
    </source>
</reference>
<dbReference type="InterPro" id="IPR036278">
    <property type="entry name" value="Sialidase_sf"/>
</dbReference>
<dbReference type="AlphaFoldDB" id="A0A517PVI2"/>
<keyword evidence="1" id="KW-0732">Signal</keyword>
<evidence type="ECO:0008006" key="4">
    <source>
        <dbReference type="Google" id="ProtNLM"/>
    </source>
</evidence>
<dbReference type="Proteomes" id="UP000320421">
    <property type="component" value="Chromosome"/>
</dbReference>
<dbReference type="RefSeq" id="WP_145190701.1">
    <property type="nucleotide sequence ID" value="NZ_CP036266.1"/>
</dbReference>
<dbReference type="PROSITE" id="PS51318">
    <property type="entry name" value="TAT"/>
    <property type="match status" value="1"/>
</dbReference>
<feature type="signal peptide" evidence="1">
    <location>
        <begin position="1"/>
        <end position="31"/>
    </location>
</feature>
<protein>
    <recommendedName>
        <fullName evidence="4">Exo-alpha-sialidase</fullName>
    </recommendedName>
</protein>
<evidence type="ECO:0000256" key="1">
    <source>
        <dbReference type="SAM" id="SignalP"/>
    </source>
</evidence>
<accession>A0A517PVI2</accession>
<keyword evidence="3" id="KW-1185">Reference proteome</keyword>
<gene>
    <name evidence="2" type="ORF">HG66A1_51950</name>
</gene>
<evidence type="ECO:0000313" key="3">
    <source>
        <dbReference type="Proteomes" id="UP000320421"/>
    </source>
</evidence>
<dbReference type="EMBL" id="CP036266">
    <property type="protein sequence ID" value="QDT23378.1"/>
    <property type="molecule type" value="Genomic_DNA"/>
</dbReference>
<name>A0A517PVI2_9PLAN</name>
<organism evidence="2 3">
    <name type="scientific">Gimesia chilikensis</name>
    <dbReference type="NCBI Taxonomy" id="2605989"/>
    <lineage>
        <taxon>Bacteria</taxon>
        <taxon>Pseudomonadati</taxon>
        <taxon>Planctomycetota</taxon>
        <taxon>Planctomycetia</taxon>
        <taxon>Planctomycetales</taxon>
        <taxon>Planctomycetaceae</taxon>
        <taxon>Gimesia</taxon>
    </lineage>
</organism>
<dbReference type="Gene3D" id="2.120.10.10">
    <property type="match status" value="1"/>
</dbReference>
<sequence length="423" mass="46868" precursor="true">MTPPLNRRDFLHTSLCSLAAASAAGTASLQAAESKPLIGSISKETLFRNRDGAGVTWFHPRGCMVPGAEGNATFLLNLQEIGGSDYFGQVHWTESTDRGKTWKEPAPIAALGRDPVKEHPGLKAGVCDVTPQYHPQTGTVLALGHVVFYRGPRFARGDQLARYPVYVTRDKDGQWSERKILQWDDPRGAEIYTNNCGQRLVMPDGDILMSFTFGAGKQPRMVAGVRCAFDGTTLKIREVGPPLENKVGRGLLEPSIARFDNQYFMTIRAEDGHGYVAVSPDGLNYQRKTAWAFDDGTPIGMSTTQQHWLTHSDGLFLVYTRKDETNKNIIRWRSPLWVAQVDPEKLCLIRDTERVALPLVGDGVDDPNNVALMGNFDVTNISPDESCVTVGEWMPRNKAKGDLLLGRIEWNLPNRSVPDFVKT</sequence>
<feature type="chain" id="PRO_5021930652" description="Exo-alpha-sialidase" evidence="1">
    <location>
        <begin position="32"/>
        <end position="423"/>
    </location>
</feature>
<dbReference type="InterPro" id="IPR006311">
    <property type="entry name" value="TAT_signal"/>
</dbReference>
<dbReference type="SUPFAM" id="SSF50939">
    <property type="entry name" value="Sialidases"/>
    <property type="match status" value="1"/>
</dbReference>